<comment type="caution">
    <text evidence="1">The sequence shown here is derived from an EMBL/GenBank/DDBJ whole genome shotgun (WGS) entry which is preliminary data.</text>
</comment>
<organism evidence="1 2">
    <name type="scientific">Bifidobacterium adolescentis L2-32</name>
    <dbReference type="NCBI Taxonomy" id="411481"/>
    <lineage>
        <taxon>Bacteria</taxon>
        <taxon>Bacillati</taxon>
        <taxon>Actinomycetota</taxon>
        <taxon>Actinomycetes</taxon>
        <taxon>Bifidobacteriales</taxon>
        <taxon>Bifidobacteriaceae</taxon>
        <taxon>Bifidobacterium</taxon>
    </lineage>
</organism>
<evidence type="ECO:0000313" key="2">
    <source>
        <dbReference type="Proteomes" id="UP000003773"/>
    </source>
</evidence>
<name>A7A3C1_BIFAD</name>
<protein>
    <submittedName>
        <fullName evidence="1">Uncharacterized protein</fullName>
    </submittedName>
</protein>
<proteinExistence type="predicted"/>
<evidence type="ECO:0000313" key="1">
    <source>
        <dbReference type="EMBL" id="EDN83404.1"/>
    </source>
</evidence>
<accession>A7A3C1</accession>
<reference evidence="1 2" key="2">
    <citation type="submission" date="2007-05" db="EMBL/GenBank/DDBJ databases">
        <title>Draft genome sequence of Bifidobacterium adolescentis (L2-32).</title>
        <authorList>
            <person name="Sudarsanam P."/>
            <person name="Ley R."/>
            <person name="Guruge J."/>
            <person name="Turnbaugh P.J."/>
            <person name="Mahowald M."/>
            <person name="Liep D."/>
            <person name="Gordon J."/>
        </authorList>
    </citation>
    <scope>NUCLEOTIDE SEQUENCE [LARGE SCALE GENOMIC DNA]</scope>
    <source>
        <strain evidence="1 2">L2-32</strain>
    </source>
</reference>
<dbReference type="EMBL" id="AAXD02000018">
    <property type="protein sequence ID" value="EDN83404.1"/>
    <property type="molecule type" value="Genomic_DNA"/>
</dbReference>
<sequence length="40" mass="4771">MCSIPRKTIIRACRHDRCCIEIMDESPHPPNDTREWLWCG</sequence>
<gene>
    <name evidence="1" type="ORF">BIFADO_00311</name>
</gene>
<dbReference type="AlphaFoldDB" id="A7A3C1"/>
<dbReference type="Proteomes" id="UP000003773">
    <property type="component" value="Unassembled WGS sequence"/>
</dbReference>
<reference evidence="1 2" key="1">
    <citation type="submission" date="2007-04" db="EMBL/GenBank/DDBJ databases">
        <authorList>
            <person name="Fulton L."/>
            <person name="Clifton S."/>
            <person name="Fulton B."/>
            <person name="Xu J."/>
            <person name="Minx P."/>
            <person name="Pepin K.H."/>
            <person name="Johnson M."/>
            <person name="Thiruvilangam P."/>
            <person name="Bhonagiri V."/>
            <person name="Nash W.E."/>
            <person name="Mardis E.R."/>
            <person name="Wilson R.K."/>
        </authorList>
    </citation>
    <scope>NUCLEOTIDE SEQUENCE [LARGE SCALE GENOMIC DNA]</scope>
    <source>
        <strain evidence="1 2">L2-32</strain>
    </source>
</reference>
<dbReference type="HOGENOM" id="CLU_3285577_0_0_11"/>